<dbReference type="Pfam" id="PF12697">
    <property type="entry name" value="Abhydrolase_6"/>
    <property type="match status" value="1"/>
</dbReference>
<gene>
    <name evidence="2" type="ORF">BD311DRAFT_790893</name>
</gene>
<organism evidence="2">
    <name type="scientific">Dichomitus squalens</name>
    <dbReference type="NCBI Taxonomy" id="114155"/>
    <lineage>
        <taxon>Eukaryota</taxon>
        <taxon>Fungi</taxon>
        <taxon>Dikarya</taxon>
        <taxon>Basidiomycota</taxon>
        <taxon>Agaricomycotina</taxon>
        <taxon>Agaricomycetes</taxon>
        <taxon>Polyporales</taxon>
        <taxon>Polyporaceae</taxon>
        <taxon>Dichomitus</taxon>
    </lineage>
</organism>
<protein>
    <submittedName>
        <fullName evidence="2">Alpha/Beta hydrolase protein</fullName>
    </submittedName>
</protein>
<reference evidence="2" key="1">
    <citation type="submission" date="2019-01" db="EMBL/GenBank/DDBJ databases">
        <title>Draft genome sequences of three monokaryotic isolates of the white-rot basidiomycete fungus Dichomitus squalens.</title>
        <authorList>
            <consortium name="DOE Joint Genome Institute"/>
            <person name="Lopez S.C."/>
            <person name="Andreopoulos B."/>
            <person name="Pangilinan J."/>
            <person name="Lipzen A."/>
            <person name="Riley R."/>
            <person name="Ahrendt S."/>
            <person name="Ng V."/>
            <person name="Barry K."/>
            <person name="Daum C."/>
            <person name="Grigoriev I.V."/>
            <person name="Hilden K.S."/>
            <person name="Makela M.R."/>
            <person name="de Vries R.P."/>
        </authorList>
    </citation>
    <scope>NUCLEOTIDE SEQUENCE [LARGE SCALE GENOMIC DNA]</scope>
    <source>
        <strain evidence="2">OM18370.1</strain>
    </source>
</reference>
<dbReference type="GO" id="GO:0016787">
    <property type="term" value="F:hydrolase activity"/>
    <property type="evidence" value="ECO:0007669"/>
    <property type="project" value="UniProtKB-KW"/>
</dbReference>
<dbReference type="SUPFAM" id="SSF53474">
    <property type="entry name" value="alpha/beta-Hydrolases"/>
    <property type="match status" value="1"/>
</dbReference>
<dbReference type="EMBL" id="ML143476">
    <property type="protein sequence ID" value="TBU24592.1"/>
    <property type="molecule type" value="Genomic_DNA"/>
</dbReference>
<accession>A0A4Q9MEU7</accession>
<proteinExistence type="predicted"/>
<dbReference type="OrthoDB" id="5311491at2759"/>
<dbReference type="InterPro" id="IPR029058">
    <property type="entry name" value="AB_hydrolase_fold"/>
</dbReference>
<keyword evidence="2" id="KW-0378">Hydrolase</keyword>
<dbReference type="Proteomes" id="UP000292957">
    <property type="component" value="Unassembled WGS sequence"/>
</dbReference>
<dbReference type="AlphaFoldDB" id="A0A4Q9MEU7"/>
<feature type="domain" description="AB hydrolase-1" evidence="1">
    <location>
        <begin position="25"/>
        <end position="348"/>
    </location>
</feature>
<name>A0A4Q9MEU7_9APHY</name>
<dbReference type="Gene3D" id="3.40.50.1820">
    <property type="entry name" value="alpha/beta hydrolase"/>
    <property type="match status" value="1"/>
</dbReference>
<sequence length="354" mass="39161">MSDTLPLGIIADSGAPEGSTDYTTVVLFHGFAWTSDGFRKMLPFAKAKNARIFLVNRRDYPGTTPYSIEERAEVFAAAVQGKTDAEEARKILLPWMKERGREVHDLLVHIVSQHKIPVARPENNAGGIVVAGWSFGTTLMSALLANVDSFPQGDVDLRKYLRRVVFLDPPDIALGIPPLPEVASADNETPIAPERLVRELSIFYSAYFKHGDVDKPETYERSTPLADPKPTWYSFTPDELEAIFHPVPGDSRGGSDATLMAAAIPCGVFGVLREQALRKGEGSGWEAVELRQVWADYSIAPMVWCARELRAEVDKQTKAGAKLRNVSFVRVEGANHVVMWDLPERLLEALLCTQ</sequence>
<dbReference type="InterPro" id="IPR000073">
    <property type="entry name" value="AB_hydrolase_1"/>
</dbReference>
<evidence type="ECO:0000259" key="1">
    <source>
        <dbReference type="Pfam" id="PF12697"/>
    </source>
</evidence>
<evidence type="ECO:0000313" key="2">
    <source>
        <dbReference type="EMBL" id="TBU24592.1"/>
    </source>
</evidence>